<keyword evidence="1" id="KW-0732">Signal</keyword>
<keyword evidence="3" id="KW-1185">Reference proteome</keyword>
<dbReference type="Gene3D" id="3.30.1150.10">
    <property type="match status" value="1"/>
</dbReference>
<evidence type="ECO:0000256" key="1">
    <source>
        <dbReference type="SAM" id="SignalP"/>
    </source>
</evidence>
<dbReference type="SUPFAM" id="SSF74653">
    <property type="entry name" value="TolA/TonB C-terminal domain"/>
    <property type="match status" value="1"/>
</dbReference>
<accession>A0ABS0B519</accession>
<protein>
    <submittedName>
        <fullName evidence="2">Energy transducer TonB</fullName>
    </submittedName>
</protein>
<evidence type="ECO:0000313" key="3">
    <source>
        <dbReference type="Proteomes" id="UP001429984"/>
    </source>
</evidence>
<dbReference type="Proteomes" id="UP001429984">
    <property type="component" value="Unassembled WGS sequence"/>
</dbReference>
<sequence length="280" mass="30363">MKGWWLGLLLAMSTCAIAADKHQEVRSQLEASTLLTGTIDIGPDGRVVAHAIDQVDRLPQAVVRLVDRLAKDWTFEPVRVDGRVVKARVKMSLRVGARSNEAGQTVVWLRNAFFGEELPGEEVASKKLSPPEYPGGAARAGVSATAYVVVKVGRDGRVEDSFIEQVNVRAVAKPSDMPLWREMFAKTTLRAASYWKFLPPTKGPEVDAPFWLVRVPVDYVMRGETPPAYGQWQAYVPGPVQRAPWLPDRAALAGGPDALPPGGVYSANAGLKLLTPLGGS</sequence>
<feature type="signal peptide" evidence="1">
    <location>
        <begin position="1"/>
        <end position="18"/>
    </location>
</feature>
<comment type="caution">
    <text evidence="2">The sequence shown here is derived from an EMBL/GenBank/DDBJ whole genome shotgun (WGS) entry which is preliminary data.</text>
</comment>
<gene>
    <name evidence="2" type="ORF">IU514_03280</name>
</gene>
<dbReference type="EMBL" id="JADLZT010000002">
    <property type="protein sequence ID" value="MBF6023043.1"/>
    <property type="molecule type" value="Genomic_DNA"/>
</dbReference>
<organism evidence="2 3">
    <name type="scientific">Lysobacter niastensis</name>
    <dbReference type="NCBI Taxonomy" id="380629"/>
    <lineage>
        <taxon>Bacteria</taxon>
        <taxon>Pseudomonadati</taxon>
        <taxon>Pseudomonadota</taxon>
        <taxon>Gammaproteobacteria</taxon>
        <taxon>Lysobacterales</taxon>
        <taxon>Lysobacteraceae</taxon>
        <taxon>Lysobacter</taxon>
    </lineage>
</organism>
<name>A0ABS0B519_9GAMM</name>
<evidence type="ECO:0000313" key="2">
    <source>
        <dbReference type="EMBL" id="MBF6023043.1"/>
    </source>
</evidence>
<reference evidence="2 3" key="1">
    <citation type="submission" date="2020-11" db="EMBL/GenBank/DDBJ databases">
        <title>Draft Genome Sequence and Secondary Metabolite Biosynthetic Potential of the Lysobacter niastensis Type strain DSM 18481.</title>
        <authorList>
            <person name="Turrini P."/>
            <person name="Artuso I."/>
            <person name="Tescari M."/>
            <person name="Lugli G.A."/>
            <person name="Frangipani E."/>
            <person name="Ventura M."/>
            <person name="Visca P."/>
        </authorList>
    </citation>
    <scope>NUCLEOTIDE SEQUENCE [LARGE SCALE GENOMIC DNA]</scope>
    <source>
        <strain evidence="2 3">DSM 18481</strain>
    </source>
</reference>
<dbReference type="RefSeq" id="WP_194929650.1">
    <property type="nucleotide sequence ID" value="NZ_JADLZT010000002.1"/>
</dbReference>
<feature type="chain" id="PRO_5046187476" evidence="1">
    <location>
        <begin position="19"/>
        <end position="280"/>
    </location>
</feature>
<proteinExistence type="predicted"/>